<dbReference type="InterPro" id="IPR017972">
    <property type="entry name" value="Cyt_P450_CS"/>
</dbReference>
<comment type="similarity">
    <text evidence="2 8">Belongs to the cytochrome P450 family.</text>
</comment>
<reference evidence="9" key="1">
    <citation type="submission" date="2017-09" db="EMBL/GenBank/DDBJ databases">
        <title>Contemporary evolution of a Lepidopteran species, Heliothis virescens, in response to modern agricultural practices.</title>
        <authorList>
            <person name="Fritz M.L."/>
            <person name="Deyonke A.M."/>
            <person name="Papanicolaou A."/>
            <person name="Micinski S."/>
            <person name="Westbrook J."/>
            <person name="Gould F."/>
        </authorList>
    </citation>
    <scope>NUCLEOTIDE SEQUENCE [LARGE SCALE GENOMIC DNA]</scope>
    <source>
        <strain evidence="9">HvINT-</strain>
        <tissue evidence="9">Whole body</tissue>
    </source>
</reference>
<dbReference type="PANTHER" id="PTHR24291">
    <property type="entry name" value="CYTOCHROME P450 FAMILY 4"/>
    <property type="match status" value="1"/>
</dbReference>
<dbReference type="InterPro" id="IPR050196">
    <property type="entry name" value="Cytochrome_P450_Monoox"/>
</dbReference>
<dbReference type="AlphaFoldDB" id="A0A2A4JN81"/>
<evidence type="ECO:0000256" key="4">
    <source>
        <dbReference type="ARBA" id="ARBA00022723"/>
    </source>
</evidence>
<proteinExistence type="inferred from homology"/>
<evidence type="ECO:0000256" key="1">
    <source>
        <dbReference type="ARBA" id="ARBA00001971"/>
    </source>
</evidence>
<name>A0A2A4JN81_HELVI</name>
<sequence length="107" mass="12188">MNAGSYCVIFPLMPYIAAKDKEHQFRPERWLNDDFNSNQDFAGFGLGKRGCIGKTYAVIAMKVMLAHFIRRYRVRADMSELKLSAEFVLKPVSGHEISIELRNSSVS</sequence>
<dbReference type="SUPFAM" id="SSF48264">
    <property type="entry name" value="Cytochrome P450"/>
    <property type="match status" value="1"/>
</dbReference>
<dbReference type="InterPro" id="IPR036396">
    <property type="entry name" value="Cyt_P450_sf"/>
</dbReference>
<dbReference type="GO" id="GO:0020037">
    <property type="term" value="F:heme binding"/>
    <property type="evidence" value="ECO:0007669"/>
    <property type="project" value="InterPro"/>
</dbReference>
<evidence type="ECO:0000256" key="6">
    <source>
        <dbReference type="ARBA" id="ARBA00023004"/>
    </source>
</evidence>
<evidence type="ECO:0000256" key="2">
    <source>
        <dbReference type="ARBA" id="ARBA00010617"/>
    </source>
</evidence>
<keyword evidence="3 8" id="KW-0349">Heme</keyword>
<keyword evidence="6 8" id="KW-0408">Iron</keyword>
<keyword evidence="5 8" id="KW-0560">Oxidoreductase</keyword>
<dbReference type="EMBL" id="NWSH01000923">
    <property type="protein sequence ID" value="PCG73525.1"/>
    <property type="molecule type" value="Genomic_DNA"/>
</dbReference>
<dbReference type="PROSITE" id="PS00086">
    <property type="entry name" value="CYTOCHROME_P450"/>
    <property type="match status" value="1"/>
</dbReference>
<dbReference type="PANTHER" id="PTHR24291:SF50">
    <property type="entry name" value="BIFUNCTIONAL ALBAFLAVENONE MONOOXYGENASE_TERPENE SYNTHASE"/>
    <property type="match status" value="1"/>
</dbReference>
<dbReference type="GO" id="GO:0016705">
    <property type="term" value="F:oxidoreductase activity, acting on paired donors, with incorporation or reduction of molecular oxygen"/>
    <property type="evidence" value="ECO:0007669"/>
    <property type="project" value="InterPro"/>
</dbReference>
<gene>
    <name evidence="9" type="ORF">B5V51_14743</name>
</gene>
<keyword evidence="7 8" id="KW-0503">Monooxygenase</keyword>
<dbReference type="GO" id="GO:0005506">
    <property type="term" value="F:iron ion binding"/>
    <property type="evidence" value="ECO:0007669"/>
    <property type="project" value="InterPro"/>
</dbReference>
<organism evidence="9">
    <name type="scientific">Heliothis virescens</name>
    <name type="common">Tobacco budworm moth</name>
    <dbReference type="NCBI Taxonomy" id="7102"/>
    <lineage>
        <taxon>Eukaryota</taxon>
        <taxon>Metazoa</taxon>
        <taxon>Ecdysozoa</taxon>
        <taxon>Arthropoda</taxon>
        <taxon>Hexapoda</taxon>
        <taxon>Insecta</taxon>
        <taxon>Pterygota</taxon>
        <taxon>Neoptera</taxon>
        <taxon>Endopterygota</taxon>
        <taxon>Lepidoptera</taxon>
        <taxon>Glossata</taxon>
        <taxon>Ditrysia</taxon>
        <taxon>Noctuoidea</taxon>
        <taxon>Noctuidae</taxon>
        <taxon>Heliothinae</taxon>
        <taxon>Heliothis</taxon>
    </lineage>
</organism>
<dbReference type="Gene3D" id="1.10.630.10">
    <property type="entry name" value="Cytochrome P450"/>
    <property type="match status" value="1"/>
</dbReference>
<accession>A0A2A4JN81</accession>
<comment type="caution">
    <text evidence="9">The sequence shown here is derived from an EMBL/GenBank/DDBJ whole genome shotgun (WGS) entry which is preliminary data.</text>
</comment>
<comment type="cofactor">
    <cofactor evidence="1">
        <name>heme</name>
        <dbReference type="ChEBI" id="CHEBI:30413"/>
    </cofactor>
</comment>
<evidence type="ECO:0000256" key="7">
    <source>
        <dbReference type="ARBA" id="ARBA00023033"/>
    </source>
</evidence>
<keyword evidence="4 8" id="KW-0479">Metal-binding</keyword>
<evidence type="ECO:0000256" key="3">
    <source>
        <dbReference type="ARBA" id="ARBA00022617"/>
    </source>
</evidence>
<dbReference type="InterPro" id="IPR001128">
    <property type="entry name" value="Cyt_P450"/>
</dbReference>
<protein>
    <recommendedName>
        <fullName evidence="10">Cytochrome P450</fullName>
    </recommendedName>
</protein>
<evidence type="ECO:0000313" key="9">
    <source>
        <dbReference type="EMBL" id="PCG73525.1"/>
    </source>
</evidence>
<evidence type="ECO:0000256" key="8">
    <source>
        <dbReference type="RuleBase" id="RU000461"/>
    </source>
</evidence>
<dbReference type="STRING" id="7102.A0A2A4JN81"/>
<evidence type="ECO:0008006" key="10">
    <source>
        <dbReference type="Google" id="ProtNLM"/>
    </source>
</evidence>
<dbReference type="GO" id="GO:0004497">
    <property type="term" value="F:monooxygenase activity"/>
    <property type="evidence" value="ECO:0007669"/>
    <property type="project" value="UniProtKB-KW"/>
</dbReference>
<dbReference type="Pfam" id="PF00067">
    <property type="entry name" value="p450"/>
    <property type="match status" value="1"/>
</dbReference>
<evidence type="ECO:0000256" key="5">
    <source>
        <dbReference type="ARBA" id="ARBA00023002"/>
    </source>
</evidence>